<reference evidence="2" key="1">
    <citation type="submission" date="2022-07" db="EMBL/GenBank/DDBJ databases">
        <title>Prevotella copri.</title>
        <authorList>
            <person name="Yang C."/>
        </authorList>
    </citation>
    <scope>NUCLEOTIDE SEQUENCE</scope>
    <source>
        <strain evidence="2">HF2107</strain>
    </source>
</reference>
<dbReference type="EMBL" id="JANDWZ010000001">
    <property type="protein sequence ID" value="MCP9563096.1"/>
    <property type="molecule type" value="Genomic_DNA"/>
</dbReference>
<dbReference type="RefSeq" id="WP_254949878.1">
    <property type="nucleotide sequence ID" value="NZ_JANDWY010000001.1"/>
</dbReference>
<name>A0AAW5IFK0_9BACT</name>
<dbReference type="Proteomes" id="UP001205531">
    <property type="component" value="Unassembled WGS sequence"/>
</dbReference>
<accession>A0AAW5IFK0</accession>
<organism evidence="2 3">
    <name type="scientific">Segatella copri</name>
    <dbReference type="NCBI Taxonomy" id="165179"/>
    <lineage>
        <taxon>Bacteria</taxon>
        <taxon>Pseudomonadati</taxon>
        <taxon>Bacteroidota</taxon>
        <taxon>Bacteroidia</taxon>
        <taxon>Bacteroidales</taxon>
        <taxon>Prevotellaceae</taxon>
        <taxon>Segatella</taxon>
    </lineage>
</organism>
<proteinExistence type="predicted"/>
<comment type="caution">
    <text evidence="2">The sequence shown here is derived from an EMBL/GenBank/DDBJ whole genome shotgun (WGS) entry which is preliminary data.</text>
</comment>
<feature type="chain" id="PRO_5043935770" evidence="1">
    <location>
        <begin position="20"/>
        <end position="233"/>
    </location>
</feature>
<evidence type="ECO:0000313" key="2">
    <source>
        <dbReference type="EMBL" id="MCP9563096.1"/>
    </source>
</evidence>
<keyword evidence="1" id="KW-0732">Signal</keyword>
<evidence type="ECO:0000256" key="1">
    <source>
        <dbReference type="SAM" id="SignalP"/>
    </source>
</evidence>
<gene>
    <name evidence="2" type="ORF">NNC64_00715</name>
</gene>
<protein>
    <submittedName>
        <fullName evidence="2">Uncharacterized protein</fullName>
    </submittedName>
</protein>
<sequence length="233" mass="26654">MKQLMISLLLLLSCFSVLAQEKTANREVKKVKKLYALYGGTYDSFTRMPLGAKVFLMLKDSTIVDTLSAEVYNKDSFFKFPVEKVHRDYILKATYPGYFDTSINYTFEPKGRKYNNALPKILMKRDNQNYEAQLDEVVVKATKIQVVHRGDTIVYDATAFAMPEGSMLDALIKQLPGVELKEGGEIFVNGKKVDFLTLNGKKLFKGNNQVMLENLPYYTVKDIKVFNKKRHFG</sequence>
<feature type="signal peptide" evidence="1">
    <location>
        <begin position="1"/>
        <end position="19"/>
    </location>
</feature>
<dbReference type="AlphaFoldDB" id="A0AAW5IFK0"/>
<evidence type="ECO:0000313" key="3">
    <source>
        <dbReference type="Proteomes" id="UP001205531"/>
    </source>
</evidence>